<dbReference type="InterPro" id="IPR029063">
    <property type="entry name" value="SAM-dependent_MTases_sf"/>
</dbReference>
<protein>
    <submittedName>
        <fullName evidence="1">Uncharacterized protein</fullName>
    </submittedName>
</protein>
<accession>A0A1C1CD27</accession>
<evidence type="ECO:0000313" key="1">
    <source>
        <dbReference type="EMBL" id="OCT46381.1"/>
    </source>
</evidence>
<dbReference type="VEuPathDB" id="FungiDB:CLCR_11247"/>
<evidence type="ECO:0000313" key="2">
    <source>
        <dbReference type="Proteomes" id="UP000094526"/>
    </source>
</evidence>
<dbReference type="VEuPathDB" id="FungiDB:G647_09150"/>
<dbReference type="EMBL" id="LGRB01000016">
    <property type="protein sequence ID" value="OCT46381.1"/>
    <property type="molecule type" value="Genomic_DNA"/>
</dbReference>
<dbReference type="Gene3D" id="3.40.50.150">
    <property type="entry name" value="Vaccinia Virus protein VP39"/>
    <property type="match status" value="1"/>
</dbReference>
<keyword evidence="2" id="KW-1185">Reference proteome</keyword>
<reference evidence="2" key="1">
    <citation type="submission" date="2015-07" db="EMBL/GenBank/DDBJ databases">
        <authorList>
            <person name="Teixeira M.M."/>
            <person name="Souza R.C."/>
            <person name="Almeida L.G."/>
            <person name="Vicente V.A."/>
            <person name="de Hoog S."/>
            <person name="Bocca A.L."/>
            <person name="de Almeida S.R."/>
            <person name="Vasconcelos A.T."/>
            <person name="Felipe M.S."/>
        </authorList>
    </citation>
    <scope>NUCLEOTIDE SEQUENCE [LARGE SCALE GENOMIC DNA]</scope>
    <source>
        <strain evidence="2">KSF</strain>
    </source>
</reference>
<proteinExistence type="predicted"/>
<dbReference type="OrthoDB" id="1606438at2759"/>
<name>A0A1C1CD27_9EURO</name>
<dbReference type="Proteomes" id="UP000094526">
    <property type="component" value="Unassembled WGS sequence"/>
</dbReference>
<comment type="caution">
    <text evidence="1">The sequence shown here is derived from an EMBL/GenBank/DDBJ whole genome shotgun (WGS) entry which is preliminary data.</text>
</comment>
<gene>
    <name evidence="1" type="ORF">CLCR_11247</name>
</gene>
<dbReference type="AlphaFoldDB" id="A0A1C1CD27"/>
<organism evidence="1 2">
    <name type="scientific">Cladophialophora carrionii</name>
    <dbReference type="NCBI Taxonomy" id="86049"/>
    <lineage>
        <taxon>Eukaryota</taxon>
        <taxon>Fungi</taxon>
        <taxon>Dikarya</taxon>
        <taxon>Ascomycota</taxon>
        <taxon>Pezizomycotina</taxon>
        <taxon>Eurotiomycetes</taxon>
        <taxon>Chaetothyriomycetidae</taxon>
        <taxon>Chaetothyriales</taxon>
        <taxon>Herpotrichiellaceae</taxon>
        <taxon>Cladophialophora</taxon>
    </lineage>
</organism>
<sequence>MVPKSRLIIVDQVMHEAGVLSGVEEQRASFNSLERDEEGWQSLIKQADERLELRSIREIPGNILAVLDVGSKQNNE</sequence>